<dbReference type="AlphaFoldDB" id="A0A511D539"/>
<dbReference type="Pfam" id="PF04185">
    <property type="entry name" value="Phosphoesterase"/>
    <property type="match status" value="1"/>
</dbReference>
<dbReference type="InterPro" id="IPR017850">
    <property type="entry name" value="Alkaline_phosphatase_core_sf"/>
</dbReference>
<evidence type="ECO:0000256" key="2">
    <source>
        <dbReference type="ARBA" id="ARBA00023026"/>
    </source>
</evidence>
<evidence type="ECO:0000256" key="1">
    <source>
        <dbReference type="ARBA" id="ARBA00022801"/>
    </source>
</evidence>
<comment type="caution">
    <text evidence="3">The sequence shown here is derived from an EMBL/GenBank/DDBJ whole genome shotgun (WGS) entry which is preliminary data.</text>
</comment>
<dbReference type="InterPro" id="IPR007312">
    <property type="entry name" value="Phosphoesterase"/>
</dbReference>
<dbReference type="PANTHER" id="PTHR31956:SF1">
    <property type="entry name" value="NON-SPECIFIC PHOSPHOLIPASE C1"/>
    <property type="match status" value="1"/>
</dbReference>
<protein>
    <recommendedName>
        <fullName evidence="5">Acid phosphatase</fullName>
    </recommendedName>
</protein>
<dbReference type="PANTHER" id="PTHR31956">
    <property type="entry name" value="NON-SPECIFIC PHOSPHOLIPASE C4-RELATED"/>
    <property type="match status" value="1"/>
</dbReference>
<dbReference type="Gene3D" id="3.40.720.10">
    <property type="entry name" value="Alkaline Phosphatase, subunit A"/>
    <property type="match status" value="1"/>
</dbReference>
<keyword evidence="2" id="KW-0843">Virulence</keyword>
<name>A0A511D539_9PSEU</name>
<evidence type="ECO:0008006" key="5">
    <source>
        <dbReference type="Google" id="ProtNLM"/>
    </source>
</evidence>
<proteinExistence type="predicted"/>
<evidence type="ECO:0000313" key="4">
    <source>
        <dbReference type="Proteomes" id="UP000321328"/>
    </source>
</evidence>
<sequence>MDDDSCVGPISAPNLASQLAAAGHRFTGYAEDLPEVGYTGCVEGDYARKHNPWVNFSNVPAEANRPLSDLPDEYADLPTSSFLIPNLCHDMHDCDVATGDAWAREHLDGYVRWARDHDSLLIVTFDESESTSGDNRIVTFCVGPMVSPGQYSERVDHYRLLRTIQAMYGLPPLGHSADTEPITDVWRPDAR</sequence>
<dbReference type="EMBL" id="BJVI01000015">
    <property type="protein sequence ID" value="GEL18048.1"/>
    <property type="molecule type" value="Genomic_DNA"/>
</dbReference>
<organism evidence="3 4">
    <name type="scientific">Pseudonocardia asaccharolytica DSM 44247 = NBRC 16224</name>
    <dbReference type="NCBI Taxonomy" id="1123024"/>
    <lineage>
        <taxon>Bacteria</taxon>
        <taxon>Bacillati</taxon>
        <taxon>Actinomycetota</taxon>
        <taxon>Actinomycetes</taxon>
        <taxon>Pseudonocardiales</taxon>
        <taxon>Pseudonocardiaceae</taxon>
        <taxon>Pseudonocardia</taxon>
    </lineage>
</organism>
<gene>
    <name evidence="3" type="ORF">PA7_18850</name>
</gene>
<dbReference type="STRING" id="1123024.GCA_000423625_03570"/>
<dbReference type="Proteomes" id="UP000321328">
    <property type="component" value="Unassembled WGS sequence"/>
</dbReference>
<reference evidence="3 4" key="1">
    <citation type="submission" date="2019-07" db="EMBL/GenBank/DDBJ databases">
        <title>Whole genome shotgun sequence of Pseudonocardia asaccharolytica NBRC 16224.</title>
        <authorList>
            <person name="Hosoyama A."/>
            <person name="Uohara A."/>
            <person name="Ohji S."/>
            <person name="Ichikawa N."/>
        </authorList>
    </citation>
    <scope>NUCLEOTIDE SEQUENCE [LARGE SCALE GENOMIC DNA]</scope>
    <source>
        <strain evidence="3 4">NBRC 16224</strain>
    </source>
</reference>
<keyword evidence="4" id="KW-1185">Reference proteome</keyword>
<keyword evidence="1" id="KW-0378">Hydrolase</keyword>
<accession>A0A511D539</accession>
<evidence type="ECO:0000313" key="3">
    <source>
        <dbReference type="EMBL" id="GEL18048.1"/>
    </source>
</evidence>
<dbReference type="GO" id="GO:0042578">
    <property type="term" value="F:phosphoric ester hydrolase activity"/>
    <property type="evidence" value="ECO:0007669"/>
    <property type="project" value="UniProtKB-ARBA"/>
</dbReference>